<dbReference type="Proteomes" id="UP000464186">
    <property type="component" value="Chromosome"/>
</dbReference>
<gene>
    <name evidence="3" type="ORF">GU243_14100</name>
</gene>
<reference evidence="3 4" key="1">
    <citation type="submission" date="2020-01" db="EMBL/GenBank/DDBJ databases">
        <title>Pseudarthrobacter psychrotolerans sp. nov., isolated from antarctic soil.</title>
        <authorList>
            <person name="Shin Y."/>
            <person name="Park W."/>
        </authorList>
    </citation>
    <scope>NUCLEOTIDE SEQUENCE [LARGE SCALE GENOMIC DNA]</scope>
    <source>
        <strain evidence="3 4">YJ56</strain>
    </source>
</reference>
<dbReference type="Pfam" id="PF03364">
    <property type="entry name" value="Polyketide_cyc"/>
    <property type="match status" value="1"/>
</dbReference>
<feature type="compositionally biased region" description="Gly residues" evidence="1">
    <location>
        <begin position="219"/>
        <end position="234"/>
    </location>
</feature>
<dbReference type="EMBL" id="CP047898">
    <property type="protein sequence ID" value="QHK20675.1"/>
    <property type="molecule type" value="Genomic_DNA"/>
</dbReference>
<name>A0A6P1NJ66_9MICC</name>
<dbReference type="Gene3D" id="3.30.530.20">
    <property type="match status" value="1"/>
</dbReference>
<dbReference type="InterPro" id="IPR005031">
    <property type="entry name" value="COQ10_START"/>
</dbReference>
<keyword evidence="4" id="KW-1185">Reference proteome</keyword>
<dbReference type="InterPro" id="IPR023393">
    <property type="entry name" value="START-like_dom_sf"/>
</dbReference>
<accession>A0A6P1NJ66</accession>
<feature type="compositionally biased region" description="Low complexity" evidence="1">
    <location>
        <begin position="152"/>
        <end position="171"/>
    </location>
</feature>
<evidence type="ECO:0000256" key="1">
    <source>
        <dbReference type="SAM" id="MobiDB-lite"/>
    </source>
</evidence>
<evidence type="ECO:0000259" key="2">
    <source>
        <dbReference type="Pfam" id="PF03364"/>
    </source>
</evidence>
<dbReference type="CDD" id="cd07817">
    <property type="entry name" value="SRPBCC_8"/>
    <property type="match status" value="1"/>
</dbReference>
<dbReference type="InterPro" id="IPR047137">
    <property type="entry name" value="ORF3"/>
</dbReference>
<dbReference type="PANTHER" id="PTHR33824:SF7">
    <property type="entry name" value="POLYKETIDE CYCLASE_DEHYDRASE AND LIPID TRANSPORT SUPERFAMILY PROTEIN"/>
    <property type="match status" value="1"/>
</dbReference>
<sequence length="234" mass="25207">MSSKVEKRIVVDVPVSTAYNQWTQFEDFPHFMGGVESVTQLSDDRLKWVAHIAGVRRHWEARIVEQIPDRRVAWASTEGATNSGTVEFSDAGGNKTQLSLTLEYQPEGMVEKVGDLLHVVARQAEHDLKKFKDFIEHEGHATGAWRESVPGATGAASATTSDATTSSTAESVTGDVRPADNRFAHPFDQTGGLVDLEGESDGSAEGEIHSRGERRAPKPGGGTTPPLGGTLGDR</sequence>
<organism evidence="3 4">
    <name type="scientific">Pseudarthrobacter psychrotolerans</name>
    <dbReference type="NCBI Taxonomy" id="2697569"/>
    <lineage>
        <taxon>Bacteria</taxon>
        <taxon>Bacillati</taxon>
        <taxon>Actinomycetota</taxon>
        <taxon>Actinomycetes</taxon>
        <taxon>Micrococcales</taxon>
        <taxon>Micrococcaceae</taxon>
        <taxon>Pseudarthrobacter</taxon>
    </lineage>
</organism>
<proteinExistence type="predicted"/>
<evidence type="ECO:0000313" key="3">
    <source>
        <dbReference type="EMBL" id="QHK20675.1"/>
    </source>
</evidence>
<dbReference type="PANTHER" id="PTHR33824">
    <property type="entry name" value="POLYKETIDE CYCLASE/DEHYDRASE AND LIPID TRANSPORT SUPERFAMILY PROTEIN"/>
    <property type="match status" value="1"/>
</dbReference>
<dbReference type="AlphaFoldDB" id="A0A6P1NJ66"/>
<feature type="compositionally biased region" description="Basic and acidic residues" evidence="1">
    <location>
        <begin position="206"/>
        <end position="216"/>
    </location>
</feature>
<protein>
    <submittedName>
        <fullName evidence="3">Cyclase</fullName>
    </submittedName>
</protein>
<feature type="domain" description="Coenzyme Q-binding protein COQ10 START" evidence="2">
    <location>
        <begin position="11"/>
        <end position="130"/>
    </location>
</feature>
<evidence type="ECO:0000313" key="4">
    <source>
        <dbReference type="Proteomes" id="UP000464186"/>
    </source>
</evidence>
<feature type="region of interest" description="Disordered" evidence="1">
    <location>
        <begin position="142"/>
        <end position="234"/>
    </location>
</feature>
<dbReference type="KEGG" id="psey:GU243_14100"/>
<dbReference type="SUPFAM" id="SSF55961">
    <property type="entry name" value="Bet v1-like"/>
    <property type="match status" value="1"/>
</dbReference>